<sequence>MTSRQWKVAYIFGKETLKANLNSCQKKIVLEASTVCVRPDPGLYLIKGPPGTGKSTVIVNIILQILFSSVNNARAPPLILLTAPSNAAYMDVGSVLKTSKLSNPWLGVINTS</sequence>
<reference evidence="2" key="1">
    <citation type="journal article" date="2023" name="Insect Mol. Biol.">
        <title>Genome sequencing provides insights into the evolution of gene families encoding plant cell wall-degrading enzymes in longhorned beetles.</title>
        <authorList>
            <person name="Shin N.R."/>
            <person name="Okamura Y."/>
            <person name="Kirsch R."/>
            <person name="Pauchet Y."/>
        </authorList>
    </citation>
    <scope>NUCLEOTIDE SEQUENCE</scope>
    <source>
        <strain evidence="2">AMC_N1</strain>
    </source>
</reference>
<dbReference type="Pfam" id="PF13086">
    <property type="entry name" value="AAA_11"/>
    <property type="match status" value="1"/>
</dbReference>
<feature type="domain" description="DNA2/NAM7 helicase helicase" evidence="1">
    <location>
        <begin position="21"/>
        <end position="92"/>
    </location>
</feature>
<dbReference type="InterPro" id="IPR041677">
    <property type="entry name" value="DNA2/NAM7_AAA_11"/>
</dbReference>
<keyword evidence="3" id="KW-1185">Reference proteome</keyword>
<evidence type="ECO:0000313" key="3">
    <source>
        <dbReference type="Proteomes" id="UP001162162"/>
    </source>
</evidence>
<dbReference type="SUPFAM" id="SSF52540">
    <property type="entry name" value="P-loop containing nucleoside triphosphate hydrolases"/>
    <property type="match status" value="1"/>
</dbReference>
<dbReference type="InterPro" id="IPR050534">
    <property type="entry name" value="Coronavir_polyprotein_1ab"/>
</dbReference>
<comment type="caution">
    <text evidence="2">The sequence shown here is derived from an EMBL/GenBank/DDBJ whole genome shotgun (WGS) entry which is preliminary data.</text>
</comment>
<protein>
    <recommendedName>
        <fullName evidence="1">DNA2/NAM7 helicase helicase domain-containing protein</fullName>
    </recommendedName>
</protein>
<dbReference type="PANTHER" id="PTHR43788:SF8">
    <property type="entry name" value="DNA-BINDING PROTEIN SMUBP-2"/>
    <property type="match status" value="1"/>
</dbReference>
<evidence type="ECO:0000259" key="1">
    <source>
        <dbReference type="Pfam" id="PF13086"/>
    </source>
</evidence>
<dbReference type="Gene3D" id="3.40.50.300">
    <property type="entry name" value="P-loop containing nucleotide triphosphate hydrolases"/>
    <property type="match status" value="1"/>
</dbReference>
<dbReference type="InterPro" id="IPR027417">
    <property type="entry name" value="P-loop_NTPase"/>
</dbReference>
<dbReference type="AlphaFoldDB" id="A0AAV8XII1"/>
<dbReference type="Proteomes" id="UP001162162">
    <property type="component" value="Unassembled WGS sequence"/>
</dbReference>
<dbReference type="PANTHER" id="PTHR43788">
    <property type="entry name" value="DNA2/NAM7 HELICASE FAMILY MEMBER"/>
    <property type="match status" value="1"/>
</dbReference>
<organism evidence="2 3">
    <name type="scientific">Aromia moschata</name>
    <dbReference type="NCBI Taxonomy" id="1265417"/>
    <lineage>
        <taxon>Eukaryota</taxon>
        <taxon>Metazoa</taxon>
        <taxon>Ecdysozoa</taxon>
        <taxon>Arthropoda</taxon>
        <taxon>Hexapoda</taxon>
        <taxon>Insecta</taxon>
        <taxon>Pterygota</taxon>
        <taxon>Neoptera</taxon>
        <taxon>Endopterygota</taxon>
        <taxon>Coleoptera</taxon>
        <taxon>Polyphaga</taxon>
        <taxon>Cucujiformia</taxon>
        <taxon>Chrysomeloidea</taxon>
        <taxon>Cerambycidae</taxon>
        <taxon>Cerambycinae</taxon>
        <taxon>Callichromatini</taxon>
        <taxon>Aromia</taxon>
    </lineage>
</organism>
<accession>A0AAV8XII1</accession>
<proteinExistence type="predicted"/>
<dbReference type="GO" id="GO:0043139">
    <property type="term" value="F:5'-3' DNA helicase activity"/>
    <property type="evidence" value="ECO:0007669"/>
    <property type="project" value="TreeGrafter"/>
</dbReference>
<dbReference type="EMBL" id="JAPWTK010000564">
    <property type="protein sequence ID" value="KAJ8938346.1"/>
    <property type="molecule type" value="Genomic_DNA"/>
</dbReference>
<evidence type="ECO:0000313" key="2">
    <source>
        <dbReference type="EMBL" id="KAJ8938346.1"/>
    </source>
</evidence>
<name>A0AAV8XII1_9CUCU</name>
<gene>
    <name evidence="2" type="ORF">NQ318_000138</name>
</gene>